<dbReference type="InterPro" id="IPR050483">
    <property type="entry name" value="CoA-transferase_III_domain"/>
</dbReference>
<dbReference type="RefSeq" id="WP_340339277.1">
    <property type="nucleotide sequence ID" value="NZ_JBBKZS010000025.1"/>
</dbReference>
<dbReference type="Gene3D" id="3.30.1540.10">
    <property type="entry name" value="formyl-coa transferase, domain 3"/>
    <property type="match status" value="1"/>
</dbReference>
<dbReference type="InterPro" id="IPR003673">
    <property type="entry name" value="CoA-Trfase_fam_III"/>
</dbReference>
<evidence type="ECO:0000256" key="1">
    <source>
        <dbReference type="ARBA" id="ARBA00022679"/>
    </source>
</evidence>
<reference evidence="2 3" key="1">
    <citation type="submission" date="2024-03" db="EMBL/GenBank/DDBJ databases">
        <title>Novel species of the genus Variovorax.</title>
        <authorList>
            <person name="Liu Q."/>
            <person name="Xin Y.-H."/>
        </authorList>
    </citation>
    <scope>NUCLEOTIDE SEQUENCE [LARGE SCALE GENOMIC DNA]</scope>
    <source>
        <strain evidence="2 3">KACC 18901</strain>
    </source>
</reference>
<evidence type="ECO:0000313" key="2">
    <source>
        <dbReference type="EMBL" id="MEJ8859235.1"/>
    </source>
</evidence>
<evidence type="ECO:0000313" key="3">
    <source>
        <dbReference type="Proteomes" id="UP001367030"/>
    </source>
</evidence>
<dbReference type="EC" id="2.8.3.-" evidence="2"/>
<protein>
    <submittedName>
        <fullName evidence="2">CoA transferase</fullName>
        <ecNumber evidence="2">2.8.3.-</ecNumber>
    </submittedName>
</protein>
<dbReference type="SUPFAM" id="SSF89796">
    <property type="entry name" value="CoA-transferase family III (CaiB/BaiF)"/>
    <property type="match status" value="1"/>
</dbReference>
<dbReference type="Proteomes" id="UP001367030">
    <property type="component" value="Unassembled WGS sequence"/>
</dbReference>
<keyword evidence="1 2" id="KW-0808">Transferase</keyword>
<comment type="caution">
    <text evidence="2">The sequence shown here is derived from an EMBL/GenBank/DDBJ whole genome shotgun (WGS) entry which is preliminary data.</text>
</comment>
<dbReference type="InterPro" id="IPR044855">
    <property type="entry name" value="CoA-Trfase_III_dom3_sf"/>
</dbReference>
<accession>A0ABU8XJE7</accession>
<name>A0ABU8XJE7_9BURK</name>
<sequence>MAAQGLRRSQPIGRRYGGRSPMSFEPLKGVRVLDLTSVVVGPVCTWRLSQYGAEVVKVESPEGDLMRGLGGLSPTGQHSGAYLHFNRGKRNICLDLKKKGAREAIEKLIASADVIVANMRPQALERLGLDAATVRARHPDKIYCLITGYGTDGPYSGLPTYDSVVQGATGMAGLMLARDGAPAYVPLLICDHVAGEIAAGAILAAVVERKSSGAGCSIEVPMFETMAAFVLQEHLAQQSFDPPVGPPGDLRLLSPHNKPIQTADGWISFTINTDPQVRAFLKATDRQELLDDPRFSSVAARAKNVAQWFEIRGAPLTSRTTEQWLQILRAADIAVQPCHTLDSLPRDPHLEAVGLIDFEEHPTEGRTAAIRSSIRFEDAYPARRSPAQPRGADTRGLLAELGYDADAIGALLSDGAAQATPQN</sequence>
<dbReference type="Pfam" id="PF02515">
    <property type="entry name" value="CoA_transf_3"/>
    <property type="match status" value="1"/>
</dbReference>
<dbReference type="InterPro" id="IPR023606">
    <property type="entry name" value="CoA-Trfase_III_dom_1_sf"/>
</dbReference>
<dbReference type="GO" id="GO:0016740">
    <property type="term" value="F:transferase activity"/>
    <property type="evidence" value="ECO:0007669"/>
    <property type="project" value="UniProtKB-KW"/>
</dbReference>
<gene>
    <name evidence="2" type="ORF">WKW79_32035</name>
</gene>
<dbReference type="Gene3D" id="3.40.50.10540">
    <property type="entry name" value="Crotonobetainyl-coa:carnitine coa-transferase, domain 1"/>
    <property type="match status" value="1"/>
</dbReference>
<keyword evidence="3" id="KW-1185">Reference proteome</keyword>
<proteinExistence type="predicted"/>
<dbReference type="EMBL" id="JBBKZS010000025">
    <property type="protein sequence ID" value="MEJ8859235.1"/>
    <property type="molecule type" value="Genomic_DNA"/>
</dbReference>
<dbReference type="PANTHER" id="PTHR48207">
    <property type="entry name" value="SUCCINATE--HYDROXYMETHYLGLUTARATE COA-TRANSFERASE"/>
    <property type="match status" value="1"/>
</dbReference>
<dbReference type="PANTHER" id="PTHR48207:SF4">
    <property type="entry name" value="BLL6097 PROTEIN"/>
    <property type="match status" value="1"/>
</dbReference>
<organism evidence="2 3">
    <name type="scientific">Variovorax robiniae</name>
    <dbReference type="NCBI Taxonomy" id="1836199"/>
    <lineage>
        <taxon>Bacteria</taxon>
        <taxon>Pseudomonadati</taxon>
        <taxon>Pseudomonadota</taxon>
        <taxon>Betaproteobacteria</taxon>
        <taxon>Burkholderiales</taxon>
        <taxon>Comamonadaceae</taxon>
        <taxon>Variovorax</taxon>
    </lineage>
</organism>